<proteinExistence type="predicted"/>
<evidence type="ECO:0000313" key="2">
    <source>
        <dbReference type="Proteomes" id="UP000288246"/>
    </source>
</evidence>
<dbReference type="RefSeq" id="WP_124342671.1">
    <property type="nucleotide sequence ID" value="NZ_BHYL01000124.1"/>
</dbReference>
<gene>
    <name evidence="1" type="ORF">CTKZ_17140</name>
</gene>
<dbReference type="OrthoDB" id="1043330at2"/>
<dbReference type="AlphaFoldDB" id="A0A401UZR8"/>
<dbReference type="EMBL" id="BHYL01000124">
    <property type="protein sequence ID" value="GCD20152.1"/>
    <property type="molecule type" value="Genomic_DNA"/>
</dbReference>
<dbReference type="Pfam" id="PF11655">
    <property type="entry name" value="DUF2589"/>
    <property type="match status" value="2"/>
</dbReference>
<accession>A0A401UZR8</accession>
<organism evidence="1 2">
    <name type="scientific">Cellulomonas algicola</name>
    <dbReference type="NCBI Taxonomy" id="2071633"/>
    <lineage>
        <taxon>Bacteria</taxon>
        <taxon>Bacillati</taxon>
        <taxon>Actinomycetota</taxon>
        <taxon>Actinomycetes</taxon>
        <taxon>Micrococcales</taxon>
        <taxon>Cellulomonadaceae</taxon>
        <taxon>Cellulomonas</taxon>
    </lineage>
</organism>
<reference evidence="1 2" key="1">
    <citation type="submission" date="2018-11" db="EMBL/GenBank/DDBJ databases">
        <title>Draft genome sequence of Cellulomonas takizawaensis strain TKZ-21.</title>
        <authorList>
            <person name="Yamamura H."/>
            <person name="Hayashi T."/>
            <person name="Hamada M."/>
            <person name="Serisawa Y."/>
            <person name="Matsuyama K."/>
            <person name="Nakagawa Y."/>
            <person name="Otoguro M."/>
            <person name="Yanagida F."/>
            <person name="Hayakawa M."/>
        </authorList>
    </citation>
    <scope>NUCLEOTIDE SEQUENCE [LARGE SCALE GENOMIC DNA]</scope>
    <source>
        <strain evidence="1 2">TKZ-21</strain>
    </source>
</reference>
<sequence length="297" mass="30458">MPTPGDELSSINFESMLGGPLVAVVRAQSQAAMSTVSFIKEVGFKKTGTEQDPAAASTGEPIYVSFKYPKEVAPYVPAVGNGNGQVGSITVTNAGSGYVQAPTVTVSAPGGGGTTATATATVANGAITGITITTAGSGYTADPTVRITAAANDPGTGGAATATANRPAQPAQIQQMQLEVPILTMLPIPYIRVESTSIDFNAKINSVEYTKTDESIKVDGSLEVGAKWAWGSATLKVSAAYQRTTQTGTNVERTYSLAVRISAVQDEMPAGMERLLGILEDAITAQPTSAPAPLTVR</sequence>
<comment type="caution">
    <text evidence="1">The sequence shown here is derived from an EMBL/GenBank/DDBJ whole genome shotgun (WGS) entry which is preliminary data.</text>
</comment>
<evidence type="ECO:0000313" key="1">
    <source>
        <dbReference type="EMBL" id="GCD20152.1"/>
    </source>
</evidence>
<protein>
    <recommendedName>
        <fullName evidence="3">DUF2589 domain-containing protein</fullName>
    </recommendedName>
</protein>
<dbReference type="InterPro" id="IPR024510">
    <property type="entry name" value="DUF2589"/>
</dbReference>
<name>A0A401UZR8_9CELL</name>
<evidence type="ECO:0008006" key="3">
    <source>
        <dbReference type="Google" id="ProtNLM"/>
    </source>
</evidence>
<dbReference type="Proteomes" id="UP000288246">
    <property type="component" value="Unassembled WGS sequence"/>
</dbReference>
<keyword evidence="2" id="KW-1185">Reference proteome</keyword>